<feature type="region of interest" description="Disordered" evidence="1">
    <location>
        <begin position="1"/>
        <end position="78"/>
    </location>
</feature>
<evidence type="ECO:0000256" key="1">
    <source>
        <dbReference type="SAM" id="MobiDB-lite"/>
    </source>
</evidence>
<dbReference type="RefSeq" id="WP_185065833.1">
    <property type="nucleotide sequence ID" value="NZ_BAABJP010000068.1"/>
</dbReference>
<keyword evidence="3" id="KW-1185">Reference proteome</keyword>
<protein>
    <recommendedName>
        <fullName evidence="4">DUF5709 domain-containing protein</fullName>
    </recommendedName>
</protein>
<proteinExistence type="predicted"/>
<name>A0ABP9RG43_9PSEU</name>
<gene>
    <name evidence="2" type="ORF">GCM10023321_85360</name>
</gene>
<feature type="compositionally biased region" description="Acidic residues" evidence="1">
    <location>
        <begin position="21"/>
        <end position="38"/>
    </location>
</feature>
<feature type="compositionally biased region" description="Acidic residues" evidence="1">
    <location>
        <begin position="66"/>
        <end position="78"/>
    </location>
</feature>
<accession>A0ABP9RG43</accession>
<reference evidence="3" key="1">
    <citation type="journal article" date="2019" name="Int. J. Syst. Evol. Microbiol.">
        <title>The Global Catalogue of Microorganisms (GCM) 10K type strain sequencing project: providing services to taxonomists for standard genome sequencing and annotation.</title>
        <authorList>
            <consortium name="The Broad Institute Genomics Platform"/>
            <consortium name="The Broad Institute Genome Sequencing Center for Infectious Disease"/>
            <person name="Wu L."/>
            <person name="Ma J."/>
        </authorList>
    </citation>
    <scope>NUCLEOTIDE SEQUENCE [LARGE SCALE GENOMIC DNA]</scope>
    <source>
        <strain evidence="3">JCM 18303</strain>
    </source>
</reference>
<evidence type="ECO:0008006" key="4">
    <source>
        <dbReference type="Google" id="ProtNLM"/>
    </source>
</evidence>
<dbReference type="EMBL" id="BAABJP010000068">
    <property type="protein sequence ID" value="GAA5176586.1"/>
    <property type="molecule type" value="Genomic_DNA"/>
</dbReference>
<evidence type="ECO:0000313" key="2">
    <source>
        <dbReference type="EMBL" id="GAA5176586.1"/>
    </source>
</evidence>
<comment type="caution">
    <text evidence="2">The sequence shown here is derived from an EMBL/GenBank/DDBJ whole genome shotgun (WGS) entry which is preliminary data.</text>
</comment>
<dbReference type="Proteomes" id="UP001428817">
    <property type="component" value="Unassembled WGS sequence"/>
</dbReference>
<evidence type="ECO:0000313" key="3">
    <source>
        <dbReference type="Proteomes" id="UP001428817"/>
    </source>
</evidence>
<sequence length="78" mass="8330">MADEMPPDQVERDGAALSGAEDLDEDQLQVDPLEEGVEPPEGWSGVDKPGMTAAEQAEDRPLDERLAEEEPDVEAGPG</sequence>
<organism evidence="2 3">
    <name type="scientific">Pseudonocardia eucalypti</name>
    <dbReference type="NCBI Taxonomy" id="648755"/>
    <lineage>
        <taxon>Bacteria</taxon>
        <taxon>Bacillati</taxon>
        <taxon>Actinomycetota</taxon>
        <taxon>Actinomycetes</taxon>
        <taxon>Pseudonocardiales</taxon>
        <taxon>Pseudonocardiaceae</taxon>
        <taxon>Pseudonocardia</taxon>
    </lineage>
</organism>